<dbReference type="Proteomes" id="UP000639338">
    <property type="component" value="Unassembled WGS sequence"/>
</dbReference>
<dbReference type="Pfam" id="PF02391">
    <property type="entry name" value="MoaE"/>
    <property type="match status" value="1"/>
</dbReference>
<evidence type="ECO:0000313" key="5">
    <source>
        <dbReference type="EMBL" id="KAF7991616.1"/>
    </source>
</evidence>
<accession>A0A834XRR9</accession>
<keyword evidence="2 4" id="KW-0808">Transferase</keyword>
<dbReference type="InterPro" id="IPR012675">
    <property type="entry name" value="Beta-grasp_dom_sf"/>
</dbReference>
<dbReference type="GO" id="GO:0030366">
    <property type="term" value="F:molybdopterin synthase activity"/>
    <property type="evidence" value="ECO:0007669"/>
    <property type="project" value="UniProtKB-UniRule"/>
</dbReference>
<keyword evidence="3 4" id="KW-0501">Molybdenum cofactor biosynthesis</keyword>
<evidence type="ECO:0000256" key="3">
    <source>
        <dbReference type="ARBA" id="ARBA00023150"/>
    </source>
</evidence>
<comment type="pathway">
    <text evidence="4">Cofactor biosynthesis; molybdopterin biosynthesis.</text>
</comment>
<feature type="binding site" evidence="4">
    <location>
        <position position="209"/>
    </location>
    <ligand>
        <name>substrate</name>
    </ligand>
</feature>
<comment type="subunit">
    <text evidence="4">Heterotetramer; composed of 2 small (MOCS2A) and 2 large (MOCS2B) subunits.</text>
</comment>
<dbReference type="InterPro" id="IPR003448">
    <property type="entry name" value="Mopterin_biosynth_MoaE"/>
</dbReference>
<comment type="caution">
    <text evidence="5">The sequence shown here is derived from an EMBL/GenBank/DDBJ whole genome shotgun (WGS) entry which is preliminary data.</text>
</comment>
<evidence type="ECO:0000313" key="6">
    <source>
        <dbReference type="Proteomes" id="UP000639338"/>
    </source>
</evidence>
<sequence>MEDCLVDDKQTVDIKILFFAKARELVGVKESTLKIPKTTCSNYLKNEIIIKFGLESIKDNFVLAIEEEFVEDNKLLDLADNSIVAVIPPLSGGKNSVKIQDDVLSVDEITKIVMAPSCGAVSSFIGTTRDTFNSQEVMKLSYEAYQDMALKKMNVICNEIREKWNVFNIAIHHRIGDVPVGEISVVIAVSSVHRNESLKAVEYAIDRLKQTVPIWKKEIYKNQQAEWKENKEYDKMSLDDDDNVLLKNNNDYYEINEKFIQVKSTSEEVKMRIDKFTSRKREEINNINIKEFRIDGDVQDEETCARTHAVFVRRKDSKSHLRVTKVENKRGPQTMRVPDSCSKLNDNINSGIDERLGNCEKFIGINKPVPRDIYQRLKNIEDQIFYLEGISPEYRNFLESDIDIPIESSSVQKQLEVLKKILVHFVNTTTDNYSSINNC</sequence>
<protein>
    <recommendedName>
        <fullName evidence="4">Molybdopterin synthase catalytic subunit</fullName>
        <ecNumber evidence="4">2.8.1.12</ecNumber>
    </recommendedName>
    <alternativeName>
        <fullName evidence="4">Molybdenum cofactor synthesis protein 2 large subunit</fullName>
    </alternativeName>
    <alternativeName>
        <fullName evidence="4">Molybdenum cofactor synthesis protein 2B</fullName>
        <shortName evidence="4">MOCS2B</shortName>
    </alternativeName>
</protein>
<comment type="subcellular location">
    <subcellularLocation>
        <location evidence="4">Cytoplasm</location>
    </subcellularLocation>
</comment>
<organism evidence="5 6">
    <name type="scientific">Aphidius gifuensis</name>
    <name type="common">Parasitoid wasp</name>
    <dbReference type="NCBI Taxonomy" id="684658"/>
    <lineage>
        <taxon>Eukaryota</taxon>
        <taxon>Metazoa</taxon>
        <taxon>Ecdysozoa</taxon>
        <taxon>Arthropoda</taxon>
        <taxon>Hexapoda</taxon>
        <taxon>Insecta</taxon>
        <taxon>Pterygota</taxon>
        <taxon>Neoptera</taxon>
        <taxon>Endopterygota</taxon>
        <taxon>Hymenoptera</taxon>
        <taxon>Apocrita</taxon>
        <taxon>Ichneumonoidea</taxon>
        <taxon>Braconidae</taxon>
        <taxon>Aphidiinae</taxon>
        <taxon>Aphidius</taxon>
    </lineage>
</organism>
<dbReference type="InterPro" id="IPR003749">
    <property type="entry name" value="ThiS/MoaD-like"/>
</dbReference>
<proteinExistence type="inferred from homology"/>
<dbReference type="InterPro" id="IPR016155">
    <property type="entry name" value="Mopterin_synth/thiamin_S_b"/>
</dbReference>
<dbReference type="Pfam" id="PF02597">
    <property type="entry name" value="ThiS"/>
    <property type="match status" value="1"/>
</dbReference>
<comment type="miscellaneous">
    <text evidence="4">This protein is produced by a bicistronic gene which also produces the large subunit (MOCS2A).</text>
</comment>
<dbReference type="EC" id="2.8.1.12" evidence="4"/>
<dbReference type="Gene3D" id="3.90.1170.40">
    <property type="entry name" value="Molybdopterin biosynthesis MoaE subunit"/>
    <property type="match status" value="1"/>
</dbReference>
<dbReference type="CDD" id="cd00754">
    <property type="entry name" value="Ubl_MoaD"/>
    <property type="match status" value="1"/>
</dbReference>
<gene>
    <name evidence="4" type="primary">Mocs2</name>
    <name evidence="5" type="ORF">HCN44_008987</name>
</gene>
<dbReference type="CDD" id="cd00756">
    <property type="entry name" value="MoaE"/>
    <property type="match status" value="1"/>
</dbReference>
<dbReference type="EMBL" id="JACMRX010000004">
    <property type="protein sequence ID" value="KAF7991616.1"/>
    <property type="molecule type" value="Genomic_DNA"/>
</dbReference>
<evidence type="ECO:0000256" key="2">
    <source>
        <dbReference type="ARBA" id="ARBA00022679"/>
    </source>
</evidence>
<dbReference type="Gene3D" id="3.10.20.30">
    <property type="match status" value="1"/>
</dbReference>
<comment type="catalytic activity">
    <reaction evidence="4">
        <text>2 [molybdopterin-synthase sulfur-carrier protein]-C-terminal-Gly-aminoethanethioate + cyclic pyranopterin phosphate + H2O = molybdopterin + 2 [molybdopterin-synthase sulfur-carrier protein]-C-terminal Gly-Gly + 2 H(+)</text>
        <dbReference type="Rhea" id="RHEA:26333"/>
        <dbReference type="Rhea" id="RHEA-COMP:12202"/>
        <dbReference type="Rhea" id="RHEA-COMP:19907"/>
        <dbReference type="ChEBI" id="CHEBI:15377"/>
        <dbReference type="ChEBI" id="CHEBI:15378"/>
        <dbReference type="ChEBI" id="CHEBI:58698"/>
        <dbReference type="ChEBI" id="CHEBI:59648"/>
        <dbReference type="ChEBI" id="CHEBI:90778"/>
        <dbReference type="ChEBI" id="CHEBI:232372"/>
        <dbReference type="EC" id="2.8.1.12"/>
    </reaction>
</comment>
<dbReference type="FunFam" id="3.90.1170.40:FF:000002">
    <property type="entry name" value="Molybdopterin synthase catalytic subunit"/>
    <property type="match status" value="1"/>
</dbReference>
<comment type="similarity">
    <text evidence="4">Belongs to the MoaE family. MOCS2B subfamily.</text>
</comment>
<dbReference type="HAMAP" id="MF_03052">
    <property type="entry name" value="MOC2B"/>
    <property type="match status" value="1"/>
</dbReference>
<dbReference type="PANTHER" id="PTHR23404">
    <property type="entry name" value="MOLYBDOPTERIN SYNTHASE RELATED"/>
    <property type="match status" value="1"/>
</dbReference>
<dbReference type="UniPathway" id="UPA00344"/>
<feature type="binding site" evidence="4">
    <location>
        <begin position="193"/>
        <end position="194"/>
    </location>
    <ligand>
        <name>substrate</name>
    </ligand>
</feature>
<comment type="function">
    <text evidence="4">Catalytic subunit of the molybdopterin synthase complex, a complex that catalyzes the conversion of precursor Z into molybdopterin. Acts by mediating the incorporation of 2 sulfur atoms from thiocarboxylated MOCS2A into precursor Z to generate a dithiolene group.</text>
</comment>
<keyword evidence="1 4" id="KW-0963">Cytoplasm</keyword>
<dbReference type="SUPFAM" id="SSF54285">
    <property type="entry name" value="MoaD/ThiS"/>
    <property type="match status" value="1"/>
</dbReference>
<reference evidence="5 6" key="1">
    <citation type="submission" date="2020-08" db="EMBL/GenBank/DDBJ databases">
        <title>Aphidius gifuensis genome sequencing and assembly.</title>
        <authorList>
            <person name="Du Z."/>
        </authorList>
    </citation>
    <scope>NUCLEOTIDE SEQUENCE [LARGE SCALE GENOMIC DNA]</scope>
    <source>
        <strain evidence="5">YNYX2018</strain>
        <tissue evidence="5">Adults</tissue>
    </source>
</reference>
<dbReference type="InterPro" id="IPR036563">
    <property type="entry name" value="MoaE_sf"/>
</dbReference>
<evidence type="ECO:0000256" key="1">
    <source>
        <dbReference type="ARBA" id="ARBA00022490"/>
    </source>
</evidence>
<dbReference type="GO" id="GO:1990140">
    <property type="term" value="C:molybdopterin synthase complex"/>
    <property type="evidence" value="ECO:0007669"/>
    <property type="project" value="UniProtKB-UniRule"/>
</dbReference>
<dbReference type="AlphaFoldDB" id="A0A834XRR9"/>
<dbReference type="GO" id="GO:0006777">
    <property type="term" value="P:Mo-molybdopterin cofactor biosynthetic process"/>
    <property type="evidence" value="ECO:0007669"/>
    <property type="project" value="UniProtKB-UniRule"/>
</dbReference>
<keyword evidence="6" id="KW-1185">Reference proteome</keyword>
<dbReference type="SUPFAM" id="SSF54690">
    <property type="entry name" value="Molybdopterin synthase subunit MoaE"/>
    <property type="match status" value="1"/>
</dbReference>
<name>A0A834XRR9_APHGI</name>
<feature type="binding site" evidence="4">
    <location>
        <begin position="216"/>
        <end position="218"/>
    </location>
    <ligand>
        <name>substrate</name>
    </ligand>
</feature>
<dbReference type="InterPro" id="IPR028888">
    <property type="entry name" value="MOCS2B_euk"/>
</dbReference>
<dbReference type="OrthoDB" id="5531344at2759"/>
<evidence type="ECO:0000256" key="4">
    <source>
        <dbReference type="HAMAP-Rule" id="MF_03052"/>
    </source>
</evidence>